<sequence>MKTRILSLLTILTNLFVFSQSQFQNVGTSSPGNAERITNFSVTDANNELLEITNSTNIDGQFIPSLWAHHQADNRYVFRHFITTNSAQDNGNSPMMIYRAEIRNNLNLTAGPSGNFPWGTTATNVINRPLFAWENGNTQLMRMLANGYLGIGTTTPTSLFHTNGTVRLENIATTTSNTYVLTTDANGNVSRQLSTSFGGGLTNSCANTNFLLKKSATDLTCSQIFDNGTNVGIGTATPTSLFHINGTVRFENLTDATNPFRILGTDNAGNVFEYNPSTLIGGGTNDYDWFRPDNTFATSISDNIYTNGKVGINTSIFPNQVGDVDVSSYSLFAKGGILTEEVRVALSSDWADFVFDKEYKLEPLKNVETFIKKNKHLKYIPSAQEVKKDGIELGEMNKLLLLKVEELTLYLIELNKKVEKQDEEIKKLKSK</sequence>
<proteinExistence type="predicted"/>
<gene>
    <name evidence="3" type="ORF">LXD69_13340</name>
</gene>
<feature type="chain" id="PRO_5045306598" description="Peptidase S74 domain-containing protein" evidence="2">
    <location>
        <begin position="24"/>
        <end position="431"/>
    </location>
</feature>
<evidence type="ECO:0008006" key="5">
    <source>
        <dbReference type="Google" id="ProtNLM"/>
    </source>
</evidence>
<evidence type="ECO:0000313" key="3">
    <source>
        <dbReference type="EMBL" id="UOX33018.1"/>
    </source>
</evidence>
<evidence type="ECO:0000313" key="4">
    <source>
        <dbReference type="Proteomes" id="UP000830454"/>
    </source>
</evidence>
<accession>A0ABY4HK09</accession>
<keyword evidence="2" id="KW-0732">Signal</keyword>
<name>A0ABY4HK09_9FLAO</name>
<evidence type="ECO:0000256" key="1">
    <source>
        <dbReference type="SAM" id="Coils"/>
    </source>
</evidence>
<feature type="signal peptide" evidence="2">
    <location>
        <begin position="1"/>
        <end position="23"/>
    </location>
</feature>
<dbReference type="Proteomes" id="UP000830454">
    <property type="component" value="Chromosome"/>
</dbReference>
<dbReference type="EMBL" id="CP090145">
    <property type="protein sequence ID" value="UOX33018.1"/>
    <property type="molecule type" value="Genomic_DNA"/>
</dbReference>
<protein>
    <recommendedName>
        <fullName evidence="5">Peptidase S74 domain-containing protein</fullName>
    </recommendedName>
</protein>
<reference evidence="3" key="1">
    <citation type="submission" date="2021-12" db="EMBL/GenBank/DDBJ databases">
        <authorList>
            <person name="Cha I.-T."/>
            <person name="Lee K.-E."/>
            <person name="Park S.-J."/>
        </authorList>
    </citation>
    <scope>NUCLEOTIDE SEQUENCE</scope>
    <source>
        <strain evidence="3">YSM-43</strain>
    </source>
</reference>
<keyword evidence="4" id="KW-1185">Reference proteome</keyword>
<feature type="coiled-coil region" evidence="1">
    <location>
        <begin position="404"/>
        <end position="431"/>
    </location>
</feature>
<organism evidence="3 4">
    <name type="scientific">Flavobacterium sediminilitoris</name>
    <dbReference type="NCBI Taxonomy" id="2024526"/>
    <lineage>
        <taxon>Bacteria</taxon>
        <taxon>Pseudomonadati</taxon>
        <taxon>Bacteroidota</taxon>
        <taxon>Flavobacteriia</taxon>
        <taxon>Flavobacteriales</taxon>
        <taxon>Flavobacteriaceae</taxon>
        <taxon>Flavobacterium</taxon>
    </lineage>
</organism>
<evidence type="ECO:0000256" key="2">
    <source>
        <dbReference type="SAM" id="SignalP"/>
    </source>
</evidence>
<reference evidence="3" key="2">
    <citation type="submission" date="2022-04" db="EMBL/GenBank/DDBJ databases">
        <title>Complete Genome Sequence of Flavobacterium sediminilitoris YSM-43, Isolated from a Tidal Sediment.</title>
        <authorList>
            <person name="Lee P.A."/>
        </authorList>
    </citation>
    <scope>NUCLEOTIDE SEQUENCE</scope>
    <source>
        <strain evidence="3">YSM-43</strain>
    </source>
</reference>
<dbReference type="RefSeq" id="WP_246915774.1">
    <property type="nucleotide sequence ID" value="NZ_CP090145.1"/>
</dbReference>
<keyword evidence="1" id="KW-0175">Coiled coil</keyword>